<dbReference type="InterPro" id="IPR016035">
    <property type="entry name" value="Acyl_Trfase/lysoPLipase"/>
</dbReference>
<keyword evidence="4" id="KW-0808">Transferase</keyword>
<dbReference type="SMART" id="SM00822">
    <property type="entry name" value="PKS_KR"/>
    <property type="match status" value="1"/>
</dbReference>
<keyword evidence="7" id="KW-0511">Multifunctional enzyme</keyword>
<dbReference type="CDD" id="cd00833">
    <property type="entry name" value="PKS"/>
    <property type="match status" value="1"/>
</dbReference>
<dbReference type="SMART" id="SM00823">
    <property type="entry name" value="PKS_PP"/>
    <property type="match status" value="1"/>
</dbReference>
<dbReference type="InterPro" id="IPR029063">
    <property type="entry name" value="SAM-dependent_MTases_sf"/>
</dbReference>
<dbReference type="InterPro" id="IPR049552">
    <property type="entry name" value="PKS_DH_N"/>
</dbReference>
<dbReference type="OrthoDB" id="329835at2759"/>
<dbReference type="Pfam" id="PF23297">
    <property type="entry name" value="ACP_SdgA_C"/>
    <property type="match status" value="1"/>
</dbReference>
<feature type="active site" description="Proton donor; for dehydratase activity" evidence="9">
    <location>
        <position position="1216"/>
    </location>
</feature>
<dbReference type="PROSITE" id="PS00012">
    <property type="entry name" value="PHOSPHOPANTETHEINE"/>
    <property type="match status" value="1"/>
</dbReference>
<dbReference type="InterPro" id="IPR020841">
    <property type="entry name" value="PKS_Beta-ketoAc_synthase_dom"/>
</dbReference>
<dbReference type="SMART" id="SM00825">
    <property type="entry name" value="PKS_KS"/>
    <property type="match status" value="1"/>
</dbReference>
<dbReference type="InterPro" id="IPR014030">
    <property type="entry name" value="Ketoacyl_synth_N"/>
</dbReference>
<evidence type="ECO:0000256" key="1">
    <source>
        <dbReference type="ARBA" id="ARBA00005179"/>
    </source>
</evidence>
<keyword evidence="2" id="KW-0596">Phosphopantetheine</keyword>
<dbReference type="SMART" id="SM00827">
    <property type="entry name" value="PKS_AT"/>
    <property type="match status" value="1"/>
</dbReference>
<dbReference type="GO" id="GO:0004312">
    <property type="term" value="F:fatty acid synthase activity"/>
    <property type="evidence" value="ECO:0007669"/>
    <property type="project" value="TreeGrafter"/>
</dbReference>
<feature type="region of interest" description="Disordered" evidence="10">
    <location>
        <begin position="455"/>
        <end position="494"/>
    </location>
</feature>
<dbReference type="Gene3D" id="3.40.50.720">
    <property type="entry name" value="NAD(P)-binding Rossmann-like Domain"/>
    <property type="match status" value="2"/>
</dbReference>
<evidence type="ECO:0000259" key="13">
    <source>
        <dbReference type="PROSITE" id="PS52019"/>
    </source>
</evidence>
<dbReference type="InterPro" id="IPR001227">
    <property type="entry name" value="Ac_transferase_dom_sf"/>
</dbReference>
<evidence type="ECO:0000256" key="10">
    <source>
        <dbReference type="SAM" id="MobiDB-lite"/>
    </source>
</evidence>
<evidence type="ECO:0000259" key="11">
    <source>
        <dbReference type="PROSITE" id="PS50075"/>
    </source>
</evidence>
<comment type="caution">
    <text evidence="14">The sequence shown here is derived from an EMBL/GenBank/DDBJ whole genome shotgun (WGS) entry which is preliminary data.</text>
</comment>
<feature type="region of interest" description="C-terminal hotdog fold" evidence="9">
    <location>
        <begin position="1149"/>
        <end position="1306"/>
    </location>
</feature>
<dbReference type="Pfam" id="PF00698">
    <property type="entry name" value="Acyl_transf_1"/>
    <property type="match status" value="1"/>
</dbReference>
<feature type="active site" description="Proton acceptor; for dehydratase activity" evidence="9">
    <location>
        <position position="1015"/>
    </location>
</feature>
<dbReference type="InterPro" id="IPR013968">
    <property type="entry name" value="PKS_KR"/>
</dbReference>
<dbReference type="SMART" id="SM00826">
    <property type="entry name" value="PKS_DH"/>
    <property type="match status" value="1"/>
</dbReference>
<keyword evidence="5" id="KW-0521">NADP</keyword>
<evidence type="ECO:0000256" key="4">
    <source>
        <dbReference type="ARBA" id="ARBA00022679"/>
    </source>
</evidence>
<dbReference type="Pfam" id="PF14765">
    <property type="entry name" value="PS-DH"/>
    <property type="match status" value="1"/>
</dbReference>
<dbReference type="SUPFAM" id="SSF50129">
    <property type="entry name" value="GroES-like"/>
    <property type="match status" value="1"/>
</dbReference>
<dbReference type="InterPro" id="IPR009081">
    <property type="entry name" value="PP-bd_ACP"/>
</dbReference>
<dbReference type="InterPro" id="IPR020806">
    <property type="entry name" value="PKS_PP-bd"/>
</dbReference>
<dbReference type="Gene3D" id="3.40.366.10">
    <property type="entry name" value="Malonyl-Coenzyme A Acyl Carrier Protein, domain 2"/>
    <property type="match status" value="1"/>
</dbReference>
<keyword evidence="6" id="KW-0560">Oxidoreductase</keyword>
<feature type="compositionally biased region" description="Basic and acidic residues" evidence="10">
    <location>
        <begin position="474"/>
        <end position="489"/>
    </location>
</feature>
<dbReference type="Pfam" id="PF16197">
    <property type="entry name" value="KAsynt_C_assoc"/>
    <property type="match status" value="1"/>
</dbReference>
<evidence type="ECO:0000256" key="6">
    <source>
        <dbReference type="ARBA" id="ARBA00023002"/>
    </source>
</evidence>
<evidence type="ECO:0000256" key="2">
    <source>
        <dbReference type="ARBA" id="ARBA00022450"/>
    </source>
</evidence>
<dbReference type="PROSITE" id="PS50075">
    <property type="entry name" value="CARRIER"/>
    <property type="match status" value="1"/>
</dbReference>
<dbReference type="CDD" id="cd05195">
    <property type="entry name" value="enoyl_red"/>
    <property type="match status" value="1"/>
</dbReference>
<feature type="region of interest" description="N-terminal hotdog fold" evidence="9">
    <location>
        <begin position="983"/>
        <end position="1119"/>
    </location>
</feature>
<dbReference type="Pfam" id="PF21089">
    <property type="entry name" value="PKS_DH_N"/>
    <property type="match status" value="1"/>
</dbReference>
<dbReference type="Gene3D" id="3.30.70.3290">
    <property type="match status" value="1"/>
</dbReference>
<dbReference type="InterPro" id="IPR032821">
    <property type="entry name" value="PKS_assoc"/>
</dbReference>
<dbReference type="InterPro" id="IPR050091">
    <property type="entry name" value="PKS_NRPS_Biosynth_Enz"/>
</dbReference>
<dbReference type="InterPro" id="IPR014031">
    <property type="entry name" value="Ketoacyl_synth_C"/>
</dbReference>
<dbReference type="Gene3D" id="3.10.129.110">
    <property type="entry name" value="Polyketide synthase dehydratase"/>
    <property type="match status" value="1"/>
</dbReference>
<dbReference type="GO" id="GO:0006633">
    <property type="term" value="P:fatty acid biosynthetic process"/>
    <property type="evidence" value="ECO:0007669"/>
    <property type="project" value="TreeGrafter"/>
</dbReference>
<evidence type="ECO:0000256" key="5">
    <source>
        <dbReference type="ARBA" id="ARBA00022857"/>
    </source>
</evidence>
<dbReference type="PANTHER" id="PTHR43775:SF29">
    <property type="entry name" value="ASPERFURANONE POLYKETIDE SYNTHASE AFOG-RELATED"/>
    <property type="match status" value="1"/>
</dbReference>
<dbReference type="InterPro" id="IPR020843">
    <property type="entry name" value="ER"/>
</dbReference>
<gene>
    <name evidence="14" type="ORF">CRHIZ90672A_00014663</name>
</gene>
<dbReference type="InterPro" id="IPR056501">
    <property type="entry name" value="NAD-bd_HRPKS_sdrA"/>
</dbReference>
<dbReference type="Pfam" id="PF02801">
    <property type="entry name" value="Ketoacyl-synt_C"/>
    <property type="match status" value="1"/>
</dbReference>
<dbReference type="CDD" id="cd02440">
    <property type="entry name" value="AdoMet_MTases"/>
    <property type="match status" value="1"/>
</dbReference>
<dbReference type="Pfam" id="PF00109">
    <property type="entry name" value="ketoacyl-synt"/>
    <property type="match status" value="1"/>
</dbReference>
<dbReference type="Gene3D" id="1.10.1200.10">
    <property type="entry name" value="ACP-like"/>
    <property type="match status" value="1"/>
</dbReference>
<evidence type="ECO:0000256" key="7">
    <source>
        <dbReference type="ARBA" id="ARBA00023268"/>
    </source>
</evidence>
<dbReference type="InterPro" id="IPR020807">
    <property type="entry name" value="PKS_DH"/>
</dbReference>
<proteinExistence type="predicted"/>
<keyword evidence="15" id="KW-1185">Reference proteome</keyword>
<feature type="domain" description="PKS/mFAS DH" evidence="13">
    <location>
        <begin position="983"/>
        <end position="1306"/>
    </location>
</feature>
<dbReference type="Proteomes" id="UP000696573">
    <property type="component" value="Unassembled WGS sequence"/>
</dbReference>
<feature type="domain" description="Carrier" evidence="11">
    <location>
        <begin position="2498"/>
        <end position="2579"/>
    </location>
</feature>
<dbReference type="SUPFAM" id="SSF47336">
    <property type="entry name" value="ACP-like"/>
    <property type="match status" value="1"/>
</dbReference>
<dbReference type="InterPro" id="IPR013217">
    <property type="entry name" value="Methyltransf_12"/>
</dbReference>
<dbReference type="SUPFAM" id="SSF53335">
    <property type="entry name" value="S-adenosyl-L-methionine-dependent methyltransferases"/>
    <property type="match status" value="1"/>
</dbReference>
<dbReference type="GO" id="GO:0030639">
    <property type="term" value="P:polyketide biosynthetic process"/>
    <property type="evidence" value="ECO:0007669"/>
    <property type="project" value="UniProtKB-ARBA"/>
</dbReference>
<dbReference type="InterPro" id="IPR036736">
    <property type="entry name" value="ACP-like_sf"/>
</dbReference>
<dbReference type="InterPro" id="IPR006162">
    <property type="entry name" value="Ppantetheine_attach_site"/>
</dbReference>
<dbReference type="SUPFAM" id="SSF52151">
    <property type="entry name" value="FabD/lysophospholipase-like"/>
    <property type="match status" value="1"/>
</dbReference>
<feature type="compositionally biased region" description="Polar residues" evidence="10">
    <location>
        <begin position="459"/>
        <end position="473"/>
    </location>
</feature>
<keyword evidence="3" id="KW-0597">Phosphoprotein</keyword>
<dbReference type="Gene3D" id="3.40.47.10">
    <property type="match status" value="1"/>
</dbReference>
<dbReference type="InterPro" id="IPR013154">
    <property type="entry name" value="ADH-like_N"/>
</dbReference>
<protein>
    <recommendedName>
        <fullName evidence="16">Carrier domain-containing protein</fullName>
    </recommendedName>
</protein>
<sequence length="2584" mass="286720">MAQVGGEDFANSSSIQDKMEPIAVIGFSMRFPENATTPEGFWEILQNGRSVMTEVPPDRFKVDGFYDPDASRPDTINARGGYFLKEDLGVFDAAFFSITPSEVECMDPQQRLLLETSYHAFENSGIPIHEAAKSKTSVYVGCSAVDYTQLYGNDEEIHPLYRATGSGSALLANRLSWFYDLRGPSMTIETACSGSLVALHLACQSIRSGESKMSLVCGTQLYLEPMSSAISLSSLGFMSPDSRCYSFDHRGNGYAKGEGFGVVVLKPLSDAIAAGDTIRAVIRSTTTNQDGRTPGITQPSQEAQEAQIREAYRLGGLSLDRTRLFEAHGTGTPMGDPIEARAIKNVFQEYRSQESPMYIGALKSNIGHLEAAAGVAGVIKVVMCLEKGIIPANAGYEAVNPRIEAEKWHLRFPAQAVPWPSDGLRRASVNSFGYGGSNAHAVIDDAYHYMQERGLSGHHCTSPQRPSKKQALTNKDDNDLESDQKDKCSKQTNGVHNGFTHGGDLPYLFVWSTSDAPGIERIGASYKDFLSRKLLSDVIDSDYLGNLAYTLSSKRSVLPWKTYLVAQSGEGLQDQLGKLRKPTRSSLPPKLHFVFTGQGAQWATMGLDLMIHPIFRQSLSEAGCYFTSIGCSWSLISELEKPAKESRLDEPALAQPICTAIQVALVELLTTWGIRPLGVVGHSSGEIAAAFCAGALTREMAWAIAYHRGSLAGRLANESSKDERGAMMSVQLSESDLKPYFEKLSEGITVSIGCENSPVNTTVTGMERSIDHLKRLLDEDGVFARKLKIPVAYHSKHMQGIAKEYLALLRPICPLEGNKNIESGMVFVSSVTGQEITLNRLRQPEYWVENLVSRVRFTGAMKSLFSKLDEVPDMSQWLYCIEVGPHAALQRPIKDIASGTKNLIYNSTLRRGDSGWDSLANVIGELFMESFPVDIEAFNSHGLARNHRQLQTDLPSYPFNHSQRYWLESRLFKNYRQRSKPRHELLGLPSIDWNPLKPRWRHTIRRQDSPWLVDHQLNGSVIYPAAGMLCMVIEAARSIAKPDSQIRSYRLREVTIQTALVIPSESQGVEIQLYLQQQKHTRVTTFSAADCNDFYLAANIDDEWKEICSGTIVLDYIEKSKGIYHDEQHVLKYQEDTRARFDEIFSKCSANTPKDRFYDMGKAMGYDFGPAFQTVHNLTYDPTGHYAAGTIILDEWMGKTKKSQIQGHVIHPTALDGILQMVAALNSKGGTVMGPLQAPTQFKHIWVSNQLLGRGPDAKVLAAAKHDKISMRDTESSIVSLNSETLEPEIVIEGYRATTLNSNDQILSERQDKVYKLEWKPDIEVLDEPQMADYCLQRANRHLDWDPTKQLVCLYFIKRALNKLSEEGFQGPSGHLKNYMQWMHLHLEYMSRQSLVDTSKWEDYIPSENTERYLSEFAARGRTEKAVVDFCSRIPQIVKGETDPLDILFNQGLANDLYADELYDLMGRRMSAFVELLVHKNPNMNVLEIGAGTGAFTSSVLSTLSSNFNSYVFTDISPSFFEKAKTRFAEHVGRMTFKALDIEIDPTSQGFEAGKYDLIIAGLVFHATSNITETLKHARSLLRPGGYLLVVETTNKHTTAADIVWGTLSGWWRGSENDRKLSPLYTQAEWDKTLRETGFTGLDVALTDYSDIEHHVLSFLVSRAVGDNDTELTTTSPVVILSSDTELEQEIAATISSELRSLGFTDVSITTPTSVLAHTRTIHHCVSLLELGDPFLTSVSEDGFDALKRVIESAERIYWITSGAGSNAEIPEKAFASGFGRAIMHERPEMHFVTIDVKTPTNAARVFRKVFTASLREPNPQESDYVESDDVISIPRVIRSQEVNDFVYSQIGQLELERKFVGSSNDAGDALRLKFTPGQLDSFCFVQDHTRDSVLAPDDLEVHVKATGINFTDVMHILGQITGPSVGFEYSGVVTRIGSSVQGFKPGDRVCGLCLDAFKTYCRSNIYTTVKIPDNLRFTEVFPAVYLTAIYSISHVARLKRGESILIHSAAGAVGQVAIQLAKKAGADIFVTVSSDEKKHMIQQLYAIPENRIFYSRNLSFGYNIMQATAGRGVDVVLNSLAGEALSESWRIVAPLGRFVEIGKRDIHTFQSLQMMPFSKNISFHSVDLETVLIHDPQLMRGMHVEMQNLLSEGDLSPPQPVKVFSRGEFESAIRYLQTGHHMGKAVVDWEAESEIAIAPNTEPSYTFAANATYVIAGGLGGIGKSLASWFVGRGARHLILLSRSGPRSESVQKWLSQLKSAGVNVLTPQCNVSDLNSLQDTVCNAMQLMPPIKGVVQASMVLRDRMFVNMSREEWQAVLLPKVHGTWNLHNVLPREMDFFLILSSLGGMMGSSGQSQYNGASTFQDAFARHRWSLGEKCVSIDIGVVGDVGYVAEHSDVARRWERKGIQVLDEKEIHSLVDWACNPCREFPTSWSTQIITGAGQLAGRQTDNADLLPHLKRPIFSSLLQENRFTESNTASQSMAQKVNYGALLSGAQNTEEAGKIIATGVASFLSNALCIPVEDIDTARTVHSYGVDSLMAVELRFWFKEKIEAETSVFELLANKSIIALSRSMASKSKYRVE</sequence>
<dbReference type="Pfam" id="PF08240">
    <property type="entry name" value="ADH_N"/>
    <property type="match status" value="1"/>
</dbReference>
<dbReference type="EMBL" id="CABFNQ020000699">
    <property type="protein sequence ID" value="CAH0024642.1"/>
    <property type="molecule type" value="Genomic_DNA"/>
</dbReference>
<dbReference type="InterPro" id="IPR049551">
    <property type="entry name" value="PKS_DH_C"/>
</dbReference>
<comment type="pathway">
    <text evidence="1">Secondary metabolite biosynthesis.</text>
</comment>
<dbReference type="PROSITE" id="PS52004">
    <property type="entry name" value="KS3_2"/>
    <property type="match status" value="1"/>
</dbReference>
<dbReference type="SUPFAM" id="SSF51735">
    <property type="entry name" value="NAD(P)-binding Rossmann-fold domains"/>
    <property type="match status" value="2"/>
</dbReference>
<dbReference type="InterPro" id="IPR049900">
    <property type="entry name" value="PKS_mFAS_DH"/>
</dbReference>
<organism evidence="14 15">
    <name type="scientific">Clonostachys rhizophaga</name>
    <dbReference type="NCBI Taxonomy" id="160324"/>
    <lineage>
        <taxon>Eukaryota</taxon>
        <taxon>Fungi</taxon>
        <taxon>Dikarya</taxon>
        <taxon>Ascomycota</taxon>
        <taxon>Pezizomycotina</taxon>
        <taxon>Sordariomycetes</taxon>
        <taxon>Hypocreomycetidae</taxon>
        <taxon>Hypocreales</taxon>
        <taxon>Bionectriaceae</taxon>
        <taxon>Clonostachys</taxon>
    </lineage>
</organism>
<evidence type="ECO:0008006" key="16">
    <source>
        <dbReference type="Google" id="ProtNLM"/>
    </source>
</evidence>
<accession>A0A9N9YNC2</accession>
<dbReference type="SUPFAM" id="SSF53901">
    <property type="entry name" value="Thiolase-like"/>
    <property type="match status" value="1"/>
</dbReference>
<dbReference type="Gene3D" id="3.90.180.10">
    <property type="entry name" value="Medium-chain alcohol dehydrogenases, catalytic domain"/>
    <property type="match status" value="1"/>
</dbReference>
<dbReference type="InterPro" id="IPR016039">
    <property type="entry name" value="Thiolase-like"/>
</dbReference>
<evidence type="ECO:0000256" key="8">
    <source>
        <dbReference type="ARBA" id="ARBA00023315"/>
    </source>
</evidence>
<dbReference type="Pfam" id="PF08242">
    <property type="entry name" value="Methyltransf_12"/>
    <property type="match status" value="1"/>
</dbReference>
<reference evidence="14" key="1">
    <citation type="submission" date="2021-10" db="EMBL/GenBank/DDBJ databases">
        <authorList>
            <person name="Piombo E."/>
        </authorList>
    </citation>
    <scope>NUCLEOTIDE SEQUENCE</scope>
</reference>
<name>A0A9N9YNC2_9HYPO</name>
<dbReference type="Pfam" id="PF13602">
    <property type="entry name" value="ADH_zinc_N_2"/>
    <property type="match status" value="1"/>
</dbReference>
<dbReference type="Gene3D" id="3.40.50.150">
    <property type="entry name" value="Vaccinia Virus protein VP39"/>
    <property type="match status" value="1"/>
</dbReference>
<feature type="domain" description="Ketosynthase family 3 (KS3)" evidence="12">
    <location>
        <begin position="19"/>
        <end position="445"/>
    </location>
</feature>
<evidence type="ECO:0000313" key="15">
    <source>
        <dbReference type="Proteomes" id="UP000696573"/>
    </source>
</evidence>
<evidence type="ECO:0000313" key="14">
    <source>
        <dbReference type="EMBL" id="CAH0024642.1"/>
    </source>
</evidence>
<dbReference type="InterPro" id="IPR057326">
    <property type="entry name" value="KR_dom"/>
</dbReference>
<dbReference type="GO" id="GO:1901336">
    <property type="term" value="P:lactone biosynthetic process"/>
    <property type="evidence" value="ECO:0007669"/>
    <property type="project" value="UniProtKB-ARBA"/>
</dbReference>
<dbReference type="GO" id="GO:0016491">
    <property type="term" value="F:oxidoreductase activity"/>
    <property type="evidence" value="ECO:0007669"/>
    <property type="project" value="UniProtKB-KW"/>
</dbReference>
<dbReference type="CDD" id="cd05274">
    <property type="entry name" value="KR_FAS_SDR_x"/>
    <property type="match status" value="1"/>
</dbReference>
<dbReference type="GO" id="GO:0031177">
    <property type="term" value="F:phosphopantetheine binding"/>
    <property type="evidence" value="ECO:0007669"/>
    <property type="project" value="InterPro"/>
</dbReference>
<dbReference type="Pfam" id="PF23114">
    <property type="entry name" value="NAD-bd_HRPKS_sdrA"/>
    <property type="match status" value="1"/>
</dbReference>
<dbReference type="InterPro" id="IPR036291">
    <property type="entry name" value="NAD(P)-bd_dom_sf"/>
</dbReference>
<evidence type="ECO:0000256" key="9">
    <source>
        <dbReference type="PROSITE-ProRule" id="PRU01363"/>
    </source>
</evidence>
<dbReference type="SUPFAM" id="SSF55048">
    <property type="entry name" value="Probable ACP-binding domain of malonyl-CoA ACP transacylase"/>
    <property type="match status" value="1"/>
</dbReference>
<evidence type="ECO:0000256" key="3">
    <source>
        <dbReference type="ARBA" id="ARBA00022553"/>
    </source>
</evidence>
<dbReference type="InterPro" id="IPR016036">
    <property type="entry name" value="Malonyl_transacylase_ACP-bd"/>
</dbReference>
<dbReference type="Pfam" id="PF08659">
    <property type="entry name" value="KR"/>
    <property type="match status" value="1"/>
</dbReference>
<dbReference type="PROSITE" id="PS52019">
    <property type="entry name" value="PKS_MFAS_DH"/>
    <property type="match status" value="1"/>
</dbReference>
<dbReference type="InterPro" id="IPR014043">
    <property type="entry name" value="Acyl_transferase_dom"/>
</dbReference>
<dbReference type="InterPro" id="IPR042104">
    <property type="entry name" value="PKS_dehydratase_sf"/>
</dbReference>
<dbReference type="SMART" id="SM00829">
    <property type="entry name" value="PKS_ER"/>
    <property type="match status" value="1"/>
</dbReference>
<dbReference type="PANTHER" id="PTHR43775">
    <property type="entry name" value="FATTY ACID SYNTHASE"/>
    <property type="match status" value="1"/>
</dbReference>
<dbReference type="FunFam" id="3.40.50.720:FF:000209">
    <property type="entry name" value="Polyketide synthase Pks12"/>
    <property type="match status" value="1"/>
</dbReference>
<evidence type="ECO:0000259" key="12">
    <source>
        <dbReference type="PROSITE" id="PS52004"/>
    </source>
</evidence>
<dbReference type="InterPro" id="IPR011032">
    <property type="entry name" value="GroES-like_sf"/>
</dbReference>
<keyword evidence="8" id="KW-0012">Acyltransferase</keyword>